<accession>A0A8S9GQB4</accession>
<reference evidence="1" key="1">
    <citation type="submission" date="2019-12" db="EMBL/GenBank/DDBJ databases">
        <title>Genome sequencing and annotation of Brassica cretica.</title>
        <authorList>
            <person name="Studholme D.J."/>
            <person name="Sarris P.F."/>
        </authorList>
    </citation>
    <scope>NUCLEOTIDE SEQUENCE</scope>
    <source>
        <strain evidence="2">PFS-001/15</strain>
        <strain evidence="1">PFS-102/07</strain>
        <tissue evidence="1">Leaf</tissue>
    </source>
</reference>
<dbReference type="Proteomes" id="UP000712281">
    <property type="component" value="Unassembled WGS sequence"/>
</dbReference>
<gene>
    <name evidence="2" type="ORF">F2Q68_00017336</name>
    <name evidence="1" type="ORF">F2Q70_00023048</name>
</gene>
<protein>
    <submittedName>
        <fullName evidence="1">Uncharacterized protein</fullName>
    </submittedName>
</protein>
<organism evidence="1">
    <name type="scientific">Brassica cretica</name>
    <name type="common">Mustard</name>
    <dbReference type="NCBI Taxonomy" id="69181"/>
    <lineage>
        <taxon>Eukaryota</taxon>
        <taxon>Viridiplantae</taxon>
        <taxon>Streptophyta</taxon>
        <taxon>Embryophyta</taxon>
        <taxon>Tracheophyta</taxon>
        <taxon>Spermatophyta</taxon>
        <taxon>Magnoliopsida</taxon>
        <taxon>eudicotyledons</taxon>
        <taxon>Gunneridae</taxon>
        <taxon>Pentapetalae</taxon>
        <taxon>rosids</taxon>
        <taxon>malvids</taxon>
        <taxon>Brassicales</taxon>
        <taxon>Brassicaceae</taxon>
        <taxon>Brassiceae</taxon>
        <taxon>Brassica</taxon>
    </lineage>
</organism>
<dbReference type="AlphaFoldDB" id="A0A8S9GQB4"/>
<evidence type="ECO:0000313" key="1">
    <source>
        <dbReference type="EMBL" id="KAF2546072.1"/>
    </source>
</evidence>
<dbReference type="EMBL" id="QGKY02001925">
    <property type="protein sequence ID" value="KAF2546072.1"/>
    <property type="molecule type" value="Genomic_DNA"/>
</dbReference>
<proteinExistence type="predicted"/>
<comment type="caution">
    <text evidence="1">The sequence shown here is derived from an EMBL/GenBank/DDBJ whole genome shotgun (WGS) entry which is preliminary data.</text>
</comment>
<evidence type="ECO:0000313" key="2">
    <source>
        <dbReference type="EMBL" id="KAF2559096.1"/>
    </source>
</evidence>
<dbReference type="EMBL" id="QGKW02001940">
    <property type="protein sequence ID" value="KAF2559096.1"/>
    <property type="molecule type" value="Genomic_DNA"/>
</dbReference>
<sequence length="123" mass="13548">MVWRSKTFSIWSGLYGGLGWFGRSPSPVKSKGFCSPGVILFAASNCRSQALAVPTLSTLSIFLVGWFEDRCTFSQSLLSSGHMLDFLDKIRGSSFSFPSFHFVHYLVVSFGSEGTVIFVGSWL</sequence>
<name>A0A8S9GQB4_BRACR</name>